<dbReference type="PANTHER" id="PTHR35337:SF1">
    <property type="entry name" value="SLR1478 PROTEIN"/>
    <property type="match status" value="1"/>
</dbReference>
<dbReference type="InterPro" id="IPR002798">
    <property type="entry name" value="SpoIIM-like"/>
</dbReference>
<sequence length="218" mass="23993">MRQTKQAISGSRGCQPKVVNMSIRMLMVIMFIVFLWGCFLGSSSLFFLLQTGSEQAEQVFNQVEQILGSMPEIKPYTVDTVLAIFMRNFEVALLSVALGLLVVVPGIIVFVNGFVLGMVLVLVSMNPEASIFAGLAAIIPHGIIELPALFLAASVGTRIGIDFWRYVIKKKDKESLTRLLTFAPLLLLIAVSLLFIASLIETYATPYILETFFGIKIP</sequence>
<gene>
    <name evidence="2" type="ORF">ENO77_02455</name>
</gene>
<evidence type="ECO:0000256" key="1">
    <source>
        <dbReference type="SAM" id="Phobius"/>
    </source>
</evidence>
<reference evidence="2" key="1">
    <citation type="journal article" date="2020" name="mSystems">
        <title>Genome- and Community-Level Interaction Insights into Carbon Utilization and Element Cycling Functions of Hydrothermarchaeota in Hydrothermal Sediment.</title>
        <authorList>
            <person name="Zhou Z."/>
            <person name="Liu Y."/>
            <person name="Xu W."/>
            <person name="Pan J."/>
            <person name="Luo Z.H."/>
            <person name="Li M."/>
        </authorList>
    </citation>
    <scope>NUCLEOTIDE SEQUENCE [LARGE SCALE GENOMIC DNA]</scope>
    <source>
        <strain evidence="2">SpSt-16</strain>
    </source>
</reference>
<name>A0A7C2VLH8_9CREN</name>
<dbReference type="AlphaFoldDB" id="A0A7C2VLH8"/>
<protein>
    <submittedName>
        <fullName evidence="2">Stage II sporulation protein M</fullName>
    </submittedName>
</protein>
<dbReference type="PANTHER" id="PTHR35337">
    <property type="entry name" value="SLR1478 PROTEIN"/>
    <property type="match status" value="1"/>
</dbReference>
<feature type="transmembrane region" description="Helical" evidence="1">
    <location>
        <begin position="92"/>
        <end position="125"/>
    </location>
</feature>
<feature type="transmembrane region" description="Helical" evidence="1">
    <location>
        <begin position="131"/>
        <end position="155"/>
    </location>
</feature>
<dbReference type="EMBL" id="DSGT01000007">
    <property type="protein sequence ID" value="HEW53020.1"/>
    <property type="molecule type" value="Genomic_DNA"/>
</dbReference>
<feature type="transmembrane region" description="Helical" evidence="1">
    <location>
        <begin position="176"/>
        <end position="200"/>
    </location>
</feature>
<dbReference type="Pfam" id="PF01944">
    <property type="entry name" value="SpoIIM"/>
    <property type="match status" value="1"/>
</dbReference>
<keyword evidence="1" id="KW-1133">Transmembrane helix</keyword>
<organism evidence="2">
    <name type="scientific">Ignisphaera aggregans</name>
    <dbReference type="NCBI Taxonomy" id="334771"/>
    <lineage>
        <taxon>Archaea</taxon>
        <taxon>Thermoproteota</taxon>
        <taxon>Thermoprotei</taxon>
        <taxon>Desulfurococcales</taxon>
        <taxon>Desulfurococcaceae</taxon>
        <taxon>Ignisphaera</taxon>
    </lineage>
</organism>
<accession>A0A7C2VLH8</accession>
<evidence type="ECO:0000313" key="2">
    <source>
        <dbReference type="EMBL" id="HEW53020.1"/>
    </source>
</evidence>
<keyword evidence="1" id="KW-0812">Transmembrane</keyword>
<keyword evidence="1" id="KW-0472">Membrane</keyword>
<feature type="transmembrane region" description="Helical" evidence="1">
    <location>
        <begin position="25"/>
        <end position="49"/>
    </location>
</feature>
<proteinExistence type="predicted"/>
<comment type="caution">
    <text evidence="2">The sequence shown here is derived from an EMBL/GenBank/DDBJ whole genome shotgun (WGS) entry which is preliminary data.</text>
</comment>